<dbReference type="AlphaFoldDB" id="A0A9D2Q5E2"/>
<comment type="caution">
    <text evidence="3">The sequence shown here is derived from an EMBL/GenBank/DDBJ whole genome shotgun (WGS) entry which is preliminary data.</text>
</comment>
<evidence type="ECO:0000256" key="1">
    <source>
        <dbReference type="SAM" id="MobiDB-lite"/>
    </source>
</evidence>
<keyword evidence="2" id="KW-0812">Transmembrane</keyword>
<keyword evidence="2" id="KW-1133">Transmembrane helix</keyword>
<feature type="transmembrane region" description="Helical" evidence="2">
    <location>
        <begin position="44"/>
        <end position="66"/>
    </location>
</feature>
<evidence type="ECO:0000256" key="2">
    <source>
        <dbReference type="SAM" id="Phobius"/>
    </source>
</evidence>
<dbReference type="EMBL" id="DWWA01000027">
    <property type="protein sequence ID" value="HJC72248.1"/>
    <property type="molecule type" value="Genomic_DNA"/>
</dbReference>
<dbReference type="Proteomes" id="UP000823918">
    <property type="component" value="Unassembled WGS sequence"/>
</dbReference>
<reference evidence="3" key="2">
    <citation type="submission" date="2021-04" db="EMBL/GenBank/DDBJ databases">
        <authorList>
            <person name="Gilroy R."/>
        </authorList>
    </citation>
    <scope>NUCLEOTIDE SEQUENCE</scope>
    <source>
        <strain evidence="3">5933</strain>
    </source>
</reference>
<feature type="compositionally biased region" description="Basic and acidic residues" evidence="1">
    <location>
        <begin position="19"/>
        <end position="28"/>
    </location>
</feature>
<sequence>MESLESMLEELDTPNPKESGPELEKQPEAQELNPQKVKEKKKKILIAVLIVLVLLIAAIIGGVVWWNTRPAMDDTTQYWFDKFAEDGTLAGKTRQELQGMLDKIMDEGMVNVSMNSVVVFDDGTAEGSLGVENISANRYYVRVVLKNDADGSVLYESQGLKPGQYIDKIKLNKDLPAGEYACTATEIITDPETLEDIGQVDVAVKLIVKE</sequence>
<gene>
    <name evidence="3" type="ORF">H9698_05585</name>
</gene>
<evidence type="ECO:0000313" key="3">
    <source>
        <dbReference type="EMBL" id="HJC72248.1"/>
    </source>
</evidence>
<evidence type="ECO:0000313" key="4">
    <source>
        <dbReference type="Proteomes" id="UP000823918"/>
    </source>
</evidence>
<accession>A0A9D2Q5E2</accession>
<name>A0A9D2Q5E2_9FIRM</name>
<reference evidence="3" key="1">
    <citation type="journal article" date="2021" name="PeerJ">
        <title>Extensive microbial diversity within the chicken gut microbiome revealed by metagenomics and culture.</title>
        <authorList>
            <person name="Gilroy R."/>
            <person name="Ravi A."/>
            <person name="Getino M."/>
            <person name="Pursley I."/>
            <person name="Horton D.L."/>
            <person name="Alikhan N.F."/>
            <person name="Baker D."/>
            <person name="Gharbi K."/>
            <person name="Hall N."/>
            <person name="Watson M."/>
            <person name="Adriaenssens E.M."/>
            <person name="Foster-Nyarko E."/>
            <person name="Jarju S."/>
            <person name="Secka A."/>
            <person name="Antonio M."/>
            <person name="Oren A."/>
            <person name="Chaudhuri R.R."/>
            <person name="La Ragione R."/>
            <person name="Hildebrand F."/>
            <person name="Pallen M.J."/>
        </authorList>
    </citation>
    <scope>NUCLEOTIDE SEQUENCE</scope>
    <source>
        <strain evidence="3">5933</strain>
    </source>
</reference>
<organism evidence="3 4">
    <name type="scientific">Candidatus Ruthenibacterium merdavium</name>
    <dbReference type="NCBI Taxonomy" id="2838752"/>
    <lineage>
        <taxon>Bacteria</taxon>
        <taxon>Bacillati</taxon>
        <taxon>Bacillota</taxon>
        <taxon>Clostridia</taxon>
        <taxon>Eubacteriales</taxon>
        <taxon>Oscillospiraceae</taxon>
        <taxon>Ruthenibacterium</taxon>
    </lineage>
</organism>
<keyword evidence="2" id="KW-0472">Membrane</keyword>
<proteinExistence type="predicted"/>
<protein>
    <submittedName>
        <fullName evidence="3">Uncharacterized protein</fullName>
    </submittedName>
</protein>
<feature type="region of interest" description="Disordered" evidence="1">
    <location>
        <begin position="1"/>
        <end position="34"/>
    </location>
</feature>